<reference evidence="2" key="3">
    <citation type="submission" date="2023-10" db="EMBL/GenBank/DDBJ databases">
        <authorList>
            <person name="Picardeau M."/>
            <person name="Thibeaux R."/>
        </authorList>
    </citation>
    <scope>NUCLEOTIDE SEQUENCE</scope>
    <source>
        <strain evidence="2">ATI7-C-A5</strain>
    </source>
</reference>
<dbReference type="InterPro" id="IPR002881">
    <property type="entry name" value="DUF58"/>
</dbReference>
<dbReference type="Pfam" id="PF01882">
    <property type="entry name" value="DUF58"/>
    <property type="match status" value="1"/>
</dbReference>
<dbReference type="AlphaFoldDB" id="A0A2N0B9W1"/>
<dbReference type="SUPFAM" id="SSF53300">
    <property type="entry name" value="vWA-like"/>
    <property type="match status" value="1"/>
</dbReference>
<dbReference type="InterPro" id="IPR036465">
    <property type="entry name" value="vWFA_dom_sf"/>
</dbReference>
<reference evidence="2 4" key="2">
    <citation type="journal article" date="2018" name="Microb. Genom.">
        <title>Deciphering the unexplored Leptospira diversity from soils uncovers genomic evolution to virulence.</title>
        <authorList>
            <person name="Thibeaux R."/>
            <person name="Iraola G."/>
            <person name="Ferres I."/>
            <person name="Bierque E."/>
            <person name="Girault D."/>
            <person name="Soupe-Gilbert M.E."/>
            <person name="Picardeau M."/>
            <person name="Goarant C."/>
        </authorList>
    </citation>
    <scope>NUCLEOTIDE SEQUENCE [LARGE SCALE GENOMIC DNA]</scope>
    <source>
        <strain evidence="2 4">ATI7-C-A5</strain>
    </source>
</reference>
<sequence length="276" mass="31941">MIRKEFLSILSSLEPGNKARSFREKAGSAESSKRGRGLDFKDVRLYGFGDDTRLIDWNVTSRFGELYVREFYEEKERQAILFYDVSASMEWGAGTFSKSENAFQVLALLSLLYVQKGNRIKIVSFSDRVERETGFLRSRTELLPALKKIADKKLVERESDPLLPFRYLKDRVHRHAEVYLLSDFIGIGSLRKYSSLKKHYSLHAIRFRDPFEMRPPAAVSSFFYSRDPEKTEGGLFGRTLSPEFESGNLRAFFQNSFLDLAGFELEPKALVRYFSK</sequence>
<comment type="caution">
    <text evidence="3">The sequence shown here is derived from an EMBL/GenBank/DDBJ whole genome shotgun (WGS) entry which is preliminary data.</text>
</comment>
<proteinExistence type="predicted"/>
<dbReference type="OrthoDB" id="9776116at2"/>
<reference evidence="3" key="1">
    <citation type="submission" date="2017-07" db="EMBL/GenBank/DDBJ databases">
        <title>Leptospira spp. isolated from tropical soils.</title>
        <authorList>
            <person name="Thibeaux R."/>
            <person name="Iraola G."/>
            <person name="Ferres I."/>
            <person name="Bierque E."/>
            <person name="Girault D."/>
            <person name="Soupe-Gilbert M.-E."/>
            <person name="Picardeau M."/>
            <person name="Goarant C."/>
        </authorList>
    </citation>
    <scope>NUCLEOTIDE SEQUENCE [LARGE SCALE GENOMIC DNA]</scope>
    <source>
        <strain evidence="3">ATI7-C-A5</strain>
    </source>
</reference>
<protein>
    <submittedName>
        <fullName evidence="3">DUF58 domain-containing protein</fullName>
    </submittedName>
</protein>
<gene>
    <name evidence="2" type="ORF">CH379_012285</name>
    <name evidence="3" type="ORF">CH379_08535</name>
</gene>
<evidence type="ECO:0000313" key="2">
    <source>
        <dbReference type="EMBL" id="MDV6236405.1"/>
    </source>
</evidence>
<dbReference type="Proteomes" id="UP000232122">
    <property type="component" value="Unassembled WGS sequence"/>
</dbReference>
<accession>A0A2N0BK70</accession>
<evidence type="ECO:0000259" key="1">
    <source>
        <dbReference type="Pfam" id="PF01882"/>
    </source>
</evidence>
<dbReference type="EMBL" id="NPEF02000013">
    <property type="protein sequence ID" value="MDV6236405.1"/>
    <property type="molecule type" value="Genomic_DNA"/>
</dbReference>
<evidence type="ECO:0000313" key="3">
    <source>
        <dbReference type="EMBL" id="PJZ93321.1"/>
    </source>
</evidence>
<dbReference type="Gene3D" id="3.40.50.410">
    <property type="entry name" value="von Willebrand factor, type A domain"/>
    <property type="match status" value="1"/>
</dbReference>
<evidence type="ECO:0000313" key="4">
    <source>
        <dbReference type="Proteomes" id="UP000232122"/>
    </source>
</evidence>
<organism evidence="3">
    <name type="scientific">Leptospira ellisii</name>
    <dbReference type="NCBI Taxonomy" id="2023197"/>
    <lineage>
        <taxon>Bacteria</taxon>
        <taxon>Pseudomonadati</taxon>
        <taxon>Spirochaetota</taxon>
        <taxon>Spirochaetia</taxon>
        <taxon>Leptospirales</taxon>
        <taxon>Leptospiraceae</taxon>
        <taxon>Leptospira</taxon>
    </lineage>
</organism>
<dbReference type="RefSeq" id="WP_100747081.1">
    <property type="nucleotide sequence ID" value="NZ_NPEF02000013.1"/>
</dbReference>
<dbReference type="EMBL" id="NPEF01000069">
    <property type="protein sequence ID" value="PJZ93321.1"/>
    <property type="molecule type" value="Genomic_DNA"/>
</dbReference>
<dbReference type="PANTHER" id="PTHR33608:SF6">
    <property type="entry name" value="BLL2464 PROTEIN"/>
    <property type="match status" value="1"/>
</dbReference>
<accession>A0A2N0B9W1</accession>
<dbReference type="PANTHER" id="PTHR33608">
    <property type="entry name" value="BLL2464 PROTEIN"/>
    <property type="match status" value="1"/>
</dbReference>
<keyword evidence="4" id="KW-1185">Reference proteome</keyword>
<feature type="domain" description="DUF58" evidence="1">
    <location>
        <begin position="42"/>
        <end position="218"/>
    </location>
</feature>
<name>A0A2N0B9W1_9LEPT</name>